<dbReference type="OrthoDB" id="17530at2759"/>
<keyword evidence="11 15" id="KW-0482">Metalloprotease</keyword>
<dbReference type="Gene3D" id="3.40.390.10">
    <property type="entry name" value="Collagenase (Catalytic Domain)"/>
    <property type="match status" value="1"/>
</dbReference>
<dbReference type="PANTHER" id="PTHR11804:SF79">
    <property type="entry name" value="MITOCHONDRIAL INTERMEDIATE PEPTIDASE"/>
    <property type="match status" value="1"/>
</dbReference>
<evidence type="ECO:0000256" key="13">
    <source>
        <dbReference type="ARBA" id="ARBA00025208"/>
    </source>
</evidence>
<dbReference type="Gene3D" id="1.10.1370.10">
    <property type="entry name" value="Neurolysin, domain 3"/>
    <property type="match status" value="1"/>
</dbReference>
<comment type="catalytic activity">
    <reaction evidence="1">
        <text>Release of an N-terminal octapeptide as second stage of processing of some proteins imported into the mitochondrion.</text>
        <dbReference type="EC" id="3.4.24.59"/>
    </reaction>
</comment>
<evidence type="ECO:0000256" key="4">
    <source>
        <dbReference type="ARBA" id="ARBA00012441"/>
    </source>
</evidence>
<dbReference type="InterPro" id="IPR001567">
    <property type="entry name" value="Pept_M3A_M3B_dom"/>
</dbReference>
<evidence type="ECO:0000256" key="3">
    <source>
        <dbReference type="ARBA" id="ARBA00006040"/>
    </source>
</evidence>
<evidence type="ECO:0000256" key="6">
    <source>
        <dbReference type="ARBA" id="ARBA00022670"/>
    </source>
</evidence>
<sequence>MLKRAARQPWTCSRCLRLQQRRYFNGLAEAAKANYAADLAPATHNAPDAKNDDRTLRQIFDSQPFWKEFSQHAKHQGPGQSAGLFQNRYLTRPDGFQKFAHVTLQKCMKLVDKVLAASTVDEFKSLAKDLDRLSDLLCRVIDLSDFVRATHPDRKVQAAATQAYAMMFEYMNKLNTTTGLNDQLKKASQIPGVWDSWTEEEQVVAHILMKDFSKSAIDLPEGARNRFVELSNDITNTGTDFVDNMAPEMSYLHFESSKLKGMDPTVVRNFTKWGKVTLPTVGMPAMMALRTVEDADVRREIYMANRTASKGSIRRLEAMLKSRAALAKLSGHDTFAHMALGDKMAKTPEAVNQFLSALAADNYPRVQSELQELLELKESDARSGNFPASLNAWDRDYYTTRLLSSMQTRIRSPDYLSAYFSLGTVLQGLSRLFSRLYGVRLVPREAAPGETWNDDVRRLDVIDEVEGHIAVVYCDLFSRPGKNPNPAHFTLRCSRVIQPTELEEADSTNHPFDTAIEAATDGMAAAYSPSSGKLHQLPTIALICDFARSTQRGMIASNKPTLLTFRDVQTLFHEMGHAIHSILGRTTLQNVSGTRCATDFAELPSVLMEHFAAAPEVLGLYARHWETDAPLPYRLVEERLALDRRMSGAETESQILLAMLDQAYHGPSPMHPQFDATEIYHHVFNKHSAVPEPRGTAWQGFFGHLFGYGATYYAYLFDRAIAGKVWKDVFQRTAGGAVERGAGQKFREEVLMWGGGRDPWRCVAGVLGDERLAEGGERAMKEVGKWGVGE</sequence>
<dbReference type="RefSeq" id="XP_007782390.1">
    <property type="nucleotide sequence ID" value="XM_007784200.1"/>
</dbReference>
<evidence type="ECO:0000256" key="7">
    <source>
        <dbReference type="ARBA" id="ARBA00022723"/>
    </source>
</evidence>
<evidence type="ECO:0000313" key="18">
    <source>
        <dbReference type="Proteomes" id="UP000016924"/>
    </source>
</evidence>
<keyword evidence="10" id="KW-0809">Transit peptide</keyword>
<dbReference type="GO" id="GO:0004222">
    <property type="term" value="F:metalloendopeptidase activity"/>
    <property type="evidence" value="ECO:0007669"/>
    <property type="project" value="UniProtKB-EC"/>
</dbReference>
<dbReference type="OMA" id="ALMFEYM"/>
<dbReference type="CDD" id="cd06457">
    <property type="entry name" value="M3A_MIP"/>
    <property type="match status" value="1"/>
</dbReference>
<evidence type="ECO:0000256" key="12">
    <source>
        <dbReference type="ARBA" id="ARBA00023128"/>
    </source>
</evidence>
<evidence type="ECO:0000313" key="17">
    <source>
        <dbReference type="EMBL" id="EON67073.1"/>
    </source>
</evidence>
<feature type="domain" description="Peptidase M3A/M3B catalytic" evidence="16">
    <location>
        <begin position="290"/>
        <end position="781"/>
    </location>
</feature>
<dbReference type="GO" id="GO:0006518">
    <property type="term" value="P:peptide metabolic process"/>
    <property type="evidence" value="ECO:0007669"/>
    <property type="project" value="TreeGrafter"/>
</dbReference>
<dbReference type="GO" id="GO:0046872">
    <property type="term" value="F:metal ion binding"/>
    <property type="evidence" value="ECO:0007669"/>
    <property type="project" value="UniProtKB-UniRule"/>
</dbReference>
<dbReference type="EC" id="3.4.24.59" evidence="4"/>
<dbReference type="InterPro" id="IPR033851">
    <property type="entry name" value="M3A_MIP"/>
</dbReference>
<keyword evidence="6 15" id="KW-0645">Protease</keyword>
<dbReference type="Pfam" id="PF01432">
    <property type="entry name" value="Peptidase_M3"/>
    <property type="match status" value="1"/>
</dbReference>
<dbReference type="EMBL" id="JH767584">
    <property type="protein sequence ID" value="EON67073.1"/>
    <property type="molecule type" value="Genomic_DNA"/>
</dbReference>
<keyword evidence="8 15" id="KW-0378">Hydrolase</keyword>
<dbReference type="InterPro" id="IPR024079">
    <property type="entry name" value="MetalloPept_cat_dom_sf"/>
</dbReference>
<dbReference type="InterPro" id="IPR045090">
    <property type="entry name" value="Pept_M3A_M3B"/>
</dbReference>
<keyword evidence="18" id="KW-1185">Reference proteome</keyword>
<gene>
    <name evidence="17" type="ORF">W97_06190</name>
</gene>
<comment type="cofactor">
    <cofactor evidence="15">
        <name>Zn(2+)</name>
        <dbReference type="ChEBI" id="CHEBI:29105"/>
    </cofactor>
    <text evidence="15">Binds 1 zinc ion.</text>
</comment>
<evidence type="ECO:0000256" key="2">
    <source>
        <dbReference type="ARBA" id="ARBA00004305"/>
    </source>
</evidence>
<dbReference type="GO" id="GO:0006627">
    <property type="term" value="P:protein processing involved in protein targeting to mitochondrion"/>
    <property type="evidence" value="ECO:0007669"/>
    <property type="project" value="TreeGrafter"/>
</dbReference>
<dbReference type="GeneID" id="19903501"/>
<evidence type="ECO:0000256" key="11">
    <source>
        <dbReference type="ARBA" id="ARBA00023049"/>
    </source>
</evidence>
<evidence type="ECO:0000256" key="10">
    <source>
        <dbReference type="ARBA" id="ARBA00022946"/>
    </source>
</evidence>
<evidence type="ECO:0000256" key="5">
    <source>
        <dbReference type="ARBA" id="ARBA00018046"/>
    </source>
</evidence>
<keyword evidence="12" id="KW-0496">Mitochondrion</keyword>
<evidence type="ECO:0000256" key="1">
    <source>
        <dbReference type="ARBA" id="ARBA00000436"/>
    </source>
</evidence>
<comment type="similarity">
    <text evidence="3 15">Belongs to the peptidase M3 family.</text>
</comment>
<organism evidence="17 18">
    <name type="scientific">Coniosporium apollinis (strain CBS 100218)</name>
    <name type="common">Rock-inhabiting black yeast</name>
    <dbReference type="NCBI Taxonomy" id="1168221"/>
    <lineage>
        <taxon>Eukaryota</taxon>
        <taxon>Fungi</taxon>
        <taxon>Dikarya</taxon>
        <taxon>Ascomycota</taxon>
        <taxon>Pezizomycotina</taxon>
        <taxon>Dothideomycetes</taxon>
        <taxon>Dothideomycetes incertae sedis</taxon>
        <taxon>Coniosporium</taxon>
    </lineage>
</organism>
<evidence type="ECO:0000256" key="14">
    <source>
        <dbReference type="ARBA" id="ARBA00032470"/>
    </source>
</evidence>
<evidence type="ECO:0000256" key="15">
    <source>
        <dbReference type="RuleBase" id="RU003435"/>
    </source>
</evidence>
<dbReference type="STRING" id="1168221.R7YYZ8"/>
<evidence type="ECO:0000256" key="8">
    <source>
        <dbReference type="ARBA" id="ARBA00022801"/>
    </source>
</evidence>
<name>R7YYZ8_CONA1</name>
<keyword evidence="9 15" id="KW-0862">Zinc</keyword>
<accession>R7YYZ8</accession>
<dbReference type="SUPFAM" id="SSF55486">
    <property type="entry name" value="Metalloproteases ('zincins'), catalytic domain"/>
    <property type="match status" value="1"/>
</dbReference>
<protein>
    <recommendedName>
        <fullName evidence="5">Mitochondrial intermediate peptidase</fullName>
        <ecNumber evidence="4">3.4.24.59</ecNumber>
    </recommendedName>
    <alternativeName>
        <fullName evidence="14">Octapeptidyl aminopeptidase</fullName>
    </alternativeName>
</protein>
<keyword evidence="7 15" id="KW-0479">Metal-binding</keyword>
<evidence type="ECO:0000256" key="9">
    <source>
        <dbReference type="ARBA" id="ARBA00022833"/>
    </source>
</evidence>
<dbReference type="AlphaFoldDB" id="R7YYZ8"/>
<proteinExistence type="inferred from homology"/>
<dbReference type="PANTHER" id="PTHR11804">
    <property type="entry name" value="PROTEASE M3 THIMET OLIGOPEPTIDASE-RELATED"/>
    <property type="match status" value="1"/>
</dbReference>
<dbReference type="InterPro" id="IPR024077">
    <property type="entry name" value="Neurolysin/TOP_dom2"/>
</dbReference>
<reference evidence="18" key="1">
    <citation type="submission" date="2012-06" db="EMBL/GenBank/DDBJ databases">
        <title>The genome sequence of Coniosporium apollinis CBS 100218.</title>
        <authorList>
            <consortium name="The Broad Institute Genome Sequencing Platform"/>
            <person name="Cuomo C."/>
            <person name="Gorbushina A."/>
            <person name="Noack S."/>
            <person name="Walker B."/>
            <person name="Young S.K."/>
            <person name="Zeng Q."/>
            <person name="Gargeya S."/>
            <person name="Fitzgerald M."/>
            <person name="Haas B."/>
            <person name="Abouelleil A."/>
            <person name="Alvarado L."/>
            <person name="Arachchi H.M."/>
            <person name="Berlin A.M."/>
            <person name="Chapman S.B."/>
            <person name="Goldberg J."/>
            <person name="Griggs A."/>
            <person name="Gujja S."/>
            <person name="Hansen M."/>
            <person name="Howarth C."/>
            <person name="Imamovic A."/>
            <person name="Larimer J."/>
            <person name="McCowan C."/>
            <person name="Montmayeur A."/>
            <person name="Murphy C."/>
            <person name="Neiman D."/>
            <person name="Pearson M."/>
            <person name="Priest M."/>
            <person name="Roberts A."/>
            <person name="Saif S."/>
            <person name="Shea T."/>
            <person name="Sisk P."/>
            <person name="Sykes S."/>
            <person name="Wortman J."/>
            <person name="Nusbaum C."/>
            <person name="Birren B."/>
        </authorList>
    </citation>
    <scope>NUCLEOTIDE SEQUENCE [LARGE SCALE GENOMIC DNA]</scope>
    <source>
        <strain evidence="18">CBS 100218</strain>
    </source>
</reference>
<dbReference type="HOGENOM" id="CLU_001805_0_0_1"/>
<evidence type="ECO:0000259" key="16">
    <source>
        <dbReference type="Pfam" id="PF01432"/>
    </source>
</evidence>
<comment type="function">
    <text evidence="13">Cleaves proteins, imported into the mitochondrion, to their mature size. While most mitochondrial precursor proteins are processed to the mature form in one step by mitochondrial processing peptidase (MPP), the sequential cleavage by MIP of an octapeptide after initial processing by MPP is a required step for a subgroup of nuclear-encoded precursor proteins destined for the matrix or the inner membrane.</text>
</comment>
<dbReference type="eggNOG" id="KOG2090">
    <property type="taxonomic scope" value="Eukaryota"/>
</dbReference>
<comment type="subcellular location">
    <subcellularLocation>
        <location evidence="2">Mitochondrion matrix</location>
    </subcellularLocation>
</comment>
<dbReference type="Proteomes" id="UP000016924">
    <property type="component" value="Unassembled WGS sequence"/>
</dbReference>
<dbReference type="GO" id="GO:0005759">
    <property type="term" value="C:mitochondrial matrix"/>
    <property type="evidence" value="ECO:0007669"/>
    <property type="project" value="UniProtKB-SubCell"/>
</dbReference>